<organism evidence="3 4">
    <name type="scientific">Pedobacter steynii</name>
    <dbReference type="NCBI Taxonomy" id="430522"/>
    <lineage>
        <taxon>Bacteria</taxon>
        <taxon>Pseudomonadati</taxon>
        <taxon>Bacteroidota</taxon>
        <taxon>Sphingobacteriia</taxon>
        <taxon>Sphingobacteriales</taxon>
        <taxon>Sphingobacteriaceae</taxon>
        <taxon>Pedobacter</taxon>
    </lineage>
</organism>
<keyword evidence="1" id="KW-0472">Membrane</keyword>
<dbReference type="AlphaFoldDB" id="A0A1G9UJR6"/>
<gene>
    <name evidence="3" type="ORF">SAMN05421820_104194</name>
</gene>
<evidence type="ECO:0000313" key="4">
    <source>
        <dbReference type="Proteomes" id="UP000183200"/>
    </source>
</evidence>
<keyword evidence="1" id="KW-0812">Transmembrane</keyword>
<accession>A0A1G9UJR6</accession>
<evidence type="ECO:0000313" key="3">
    <source>
        <dbReference type="EMBL" id="SDM60159.1"/>
    </source>
</evidence>
<feature type="transmembrane region" description="Helical" evidence="1">
    <location>
        <begin position="118"/>
        <end position="136"/>
    </location>
</feature>
<feature type="signal peptide" evidence="2">
    <location>
        <begin position="1"/>
        <end position="22"/>
    </location>
</feature>
<keyword evidence="2" id="KW-0732">Signal</keyword>
<protein>
    <submittedName>
        <fullName evidence="3">Uncharacterized protein</fullName>
    </submittedName>
</protein>
<sequence>MKTIILTACIAFASLGSVSAKAKVPICLPCESIETVQELPKDSEIAKLIGKNVNVAYMYKQYGALWMSLWNSDGKYVLSDEGNRSYVEVDAQMAKILKEKHNIDIETAGSPLSFWKKIGGKLVFLIIAGILVYGVIPSKDKEVKPVKI</sequence>
<keyword evidence="1" id="KW-1133">Transmembrane helix</keyword>
<dbReference type="OrthoDB" id="667621at2"/>
<dbReference type="EMBL" id="FNGY01000004">
    <property type="protein sequence ID" value="SDM60159.1"/>
    <property type="molecule type" value="Genomic_DNA"/>
</dbReference>
<keyword evidence="4" id="KW-1185">Reference proteome</keyword>
<reference evidence="4" key="1">
    <citation type="submission" date="2016-10" db="EMBL/GenBank/DDBJ databases">
        <authorList>
            <person name="Varghese N."/>
            <person name="Submissions S."/>
        </authorList>
    </citation>
    <scope>NUCLEOTIDE SEQUENCE [LARGE SCALE GENOMIC DNA]</scope>
    <source>
        <strain evidence="4">DSM 19110</strain>
    </source>
</reference>
<dbReference type="RefSeq" id="WP_074607393.1">
    <property type="nucleotide sequence ID" value="NZ_FNGY01000004.1"/>
</dbReference>
<evidence type="ECO:0000256" key="2">
    <source>
        <dbReference type="SAM" id="SignalP"/>
    </source>
</evidence>
<feature type="chain" id="PRO_5010161633" evidence="2">
    <location>
        <begin position="23"/>
        <end position="148"/>
    </location>
</feature>
<dbReference type="Proteomes" id="UP000183200">
    <property type="component" value="Unassembled WGS sequence"/>
</dbReference>
<proteinExistence type="predicted"/>
<evidence type="ECO:0000256" key="1">
    <source>
        <dbReference type="SAM" id="Phobius"/>
    </source>
</evidence>
<name>A0A1G9UJR6_9SPHI</name>